<dbReference type="GO" id="GO:0016020">
    <property type="term" value="C:membrane"/>
    <property type="evidence" value="ECO:0007669"/>
    <property type="project" value="UniProtKB-SubCell"/>
</dbReference>
<comment type="subcellular location">
    <subcellularLocation>
        <location evidence="1">Membrane</location>
        <topology evidence="1">Multi-pass membrane protein</topology>
    </subcellularLocation>
</comment>
<name>H3D2Q9_TETNG</name>
<feature type="transmembrane region" description="Helical" evidence="7">
    <location>
        <begin position="197"/>
        <end position="225"/>
    </location>
</feature>
<dbReference type="Proteomes" id="UP000007303">
    <property type="component" value="Unassembled WGS sequence"/>
</dbReference>
<evidence type="ECO:0000259" key="8">
    <source>
        <dbReference type="PROSITE" id="PS50893"/>
    </source>
</evidence>
<evidence type="ECO:0000256" key="4">
    <source>
        <dbReference type="ARBA" id="ARBA00022840"/>
    </source>
</evidence>
<dbReference type="GO" id="GO:0015421">
    <property type="term" value="F:ABC-type oligopeptide transporter activity"/>
    <property type="evidence" value="ECO:0007669"/>
    <property type="project" value="TreeGrafter"/>
</dbReference>
<organism evidence="10 11">
    <name type="scientific">Tetraodon nigroviridis</name>
    <name type="common">Spotted green pufferfish</name>
    <name type="synonym">Chelonodon nigroviridis</name>
    <dbReference type="NCBI Taxonomy" id="99883"/>
    <lineage>
        <taxon>Eukaryota</taxon>
        <taxon>Metazoa</taxon>
        <taxon>Chordata</taxon>
        <taxon>Craniata</taxon>
        <taxon>Vertebrata</taxon>
        <taxon>Euteleostomi</taxon>
        <taxon>Actinopterygii</taxon>
        <taxon>Neopterygii</taxon>
        <taxon>Teleostei</taxon>
        <taxon>Neoteleostei</taxon>
        <taxon>Acanthomorphata</taxon>
        <taxon>Eupercaria</taxon>
        <taxon>Tetraodontiformes</taxon>
        <taxon>Tetradontoidea</taxon>
        <taxon>Tetraodontidae</taxon>
        <taxon>Tetraodon</taxon>
    </lineage>
</organism>
<dbReference type="InParanoid" id="H3D2Q9"/>
<dbReference type="PANTHER" id="PTHR43394">
    <property type="entry name" value="ATP-DEPENDENT PERMEASE MDL1, MITOCHONDRIAL"/>
    <property type="match status" value="1"/>
</dbReference>
<sequence length="711" mass="79145">MEPVVVYGISVLLFDTVLSLAYVTSLVLLQSSGCGGLSAQWAFAGLKWAFLQGFAWILAGAEHQALLSRMAALLCLLSPVYESLQSFLAPPSEPYRDPSADLGRLLLGPVCSVLACAVWEMGFRSDAKVQPSSNKLHSRRLLLRMGKYFKPDALFIIPAFTFLILAVLCETLIPLYQGQVIDMIRGEVLHSSFFYSIGRLALVCLGSTLFSGLRGGIFMCTLARLNRRLKHLLFRTFLQQEVHFFEKNDSGVLSSRLQRDVDSMGRTVAQNANAMLRSTVKTCLMLGVMLHLSWELTVLTCIEILILAIMQNMYIPLSRAIKTQIQHCCAHTESLALQTVRWIQVVRSFKAEELELRRYSEAVTRMQTLRRRGEVYGIVYGFTRRMVNLVIKLLMLLLARRLISSGHLTTGALVSFFLYQKPISRSLHEISYSFGDTLATVEIISTVFGYLDRRPECKEEGDLAPEELEGRILFQNVSFSYPSAPADEKALKSVTMEIAAGKMTALVGPSGSGKTSCLSLLKRLYEAQEGQILLDGKPLHHYTRKYLHRKLAVVSQDLELFSGSLRYNIEYGLKGCALEKVRGAARKAKADAYFSELKDQYDTAVEGGDICLSGGLRHSVALVRALVRDPRVLILDETTSKVDADVWHAVLREVLSGGGAVLLVAHNLKSVTTADQIFFIENGEVKEEGTHAELMARGGCYHHFYQNCNVL</sequence>
<keyword evidence="6 7" id="KW-0472">Membrane</keyword>
<reference evidence="11" key="1">
    <citation type="journal article" date="2004" name="Nature">
        <title>Genome duplication in the teleost fish Tetraodon nigroviridis reveals the early vertebrate proto-karyotype.</title>
        <authorList>
            <person name="Jaillon O."/>
            <person name="Aury J.-M."/>
            <person name="Brunet F."/>
            <person name="Petit J.-L."/>
            <person name="Stange-Thomann N."/>
            <person name="Mauceli E."/>
            <person name="Bouneau L."/>
            <person name="Fischer C."/>
            <person name="Ozouf-Costaz C."/>
            <person name="Bernot A."/>
            <person name="Nicaud S."/>
            <person name="Jaffe D."/>
            <person name="Fisher S."/>
            <person name="Lutfalla G."/>
            <person name="Dossat C."/>
            <person name="Segurens B."/>
            <person name="Dasilva C."/>
            <person name="Salanoubat M."/>
            <person name="Levy M."/>
            <person name="Boudet N."/>
            <person name="Castellano S."/>
            <person name="Anthouard V."/>
            <person name="Jubin C."/>
            <person name="Castelli V."/>
            <person name="Katinka M."/>
            <person name="Vacherie B."/>
            <person name="Biemont C."/>
            <person name="Skalli Z."/>
            <person name="Cattolico L."/>
            <person name="Poulain J."/>
            <person name="De Berardinis V."/>
            <person name="Cruaud C."/>
            <person name="Duprat S."/>
            <person name="Brottier P."/>
            <person name="Coutanceau J.-P."/>
            <person name="Gouzy J."/>
            <person name="Parra G."/>
            <person name="Lardier G."/>
            <person name="Chapple C."/>
            <person name="McKernan K.J."/>
            <person name="McEwan P."/>
            <person name="Bosak S."/>
            <person name="Kellis M."/>
            <person name="Volff J.-N."/>
            <person name="Guigo R."/>
            <person name="Zody M.C."/>
            <person name="Mesirov J."/>
            <person name="Lindblad-Toh K."/>
            <person name="Birren B."/>
            <person name="Nusbaum C."/>
            <person name="Kahn D."/>
            <person name="Robinson-Rechavi M."/>
            <person name="Laudet V."/>
            <person name="Schachter V."/>
            <person name="Quetier F."/>
            <person name="Saurin W."/>
            <person name="Scarpelli C."/>
            <person name="Wincker P."/>
            <person name="Lander E.S."/>
            <person name="Weissenbach J."/>
            <person name="Roest Crollius H."/>
        </authorList>
    </citation>
    <scope>NUCLEOTIDE SEQUENCE [LARGE SCALE GENOMIC DNA]</scope>
</reference>
<evidence type="ECO:0000256" key="3">
    <source>
        <dbReference type="ARBA" id="ARBA00022741"/>
    </source>
</evidence>
<evidence type="ECO:0000256" key="1">
    <source>
        <dbReference type="ARBA" id="ARBA00004141"/>
    </source>
</evidence>
<protein>
    <submittedName>
        <fullName evidence="10">Transporter associated with antigen processing, subunit type t, teleost specific</fullName>
    </submittedName>
</protein>
<feature type="transmembrane region" description="Helical" evidence="7">
    <location>
        <begin position="41"/>
        <end position="59"/>
    </location>
</feature>
<evidence type="ECO:0000259" key="9">
    <source>
        <dbReference type="PROSITE" id="PS50929"/>
    </source>
</evidence>
<dbReference type="SMART" id="SM00382">
    <property type="entry name" value="AAA"/>
    <property type="match status" value="1"/>
</dbReference>
<feature type="transmembrane region" description="Helical" evidence="7">
    <location>
        <begin position="6"/>
        <end position="29"/>
    </location>
</feature>
<evidence type="ECO:0000256" key="7">
    <source>
        <dbReference type="SAM" id="Phobius"/>
    </source>
</evidence>
<dbReference type="GeneTree" id="ENSGT00940000166090"/>
<dbReference type="SUPFAM" id="SSF52540">
    <property type="entry name" value="P-loop containing nucleoside triphosphate hydrolases"/>
    <property type="match status" value="1"/>
</dbReference>
<keyword evidence="11" id="KW-1185">Reference proteome</keyword>
<dbReference type="Pfam" id="PF00005">
    <property type="entry name" value="ABC_tran"/>
    <property type="match status" value="1"/>
</dbReference>
<accession>H3D2Q9</accession>
<dbReference type="Gene3D" id="1.20.1560.10">
    <property type="entry name" value="ABC transporter type 1, transmembrane domain"/>
    <property type="match status" value="1"/>
</dbReference>
<feature type="transmembrane region" description="Helical" evidence="7">
    <location>
        <begin position="153"/>
        <end position="176"/>
    </location>
</feature>
<dbReference type="HOGENOM" id="CLU_000604_84_3_1"/>
<reference evidence="10" key="2">
    <citation type="submission" date="2025-08" db="UniProtKB">
        <authorList>
            <consortium name="Ensembl"/>
        </authorList>
    </citation>
    <scope>IDENTIFICATION</scope>
</reference>
<feature type="domain" description="ABC transmembrane type-1" evidence="9">
    <location>
        <begin position="159"/>
        <end position="439"/>
    </location>
</feature>
<proteinExistence type="predicted"/>
<evidence type="ECO:0000256" key="5">
    <source>
        <dbReference type="ARBA" id="ARBA00022989"/>
    </source>
</evidence>
<keyword evidence="3" id="KW-0547">Nucleotide-binding</keyword>
<evidence type="ECO:0000256" key="6">
    <source>
        <dbReference type="ARBA" id="ARBA00023136"/>
    </source>
</evidence>
<dbReference type="CDD" id="cd18590">
    <property type="entry name" value="ABC_6TM_TAP2"/>
    <property type="match status" value="1"/>
</dbReference>
<dbReference type="GO" id="GO:0005524">
    <property type="term" value="F:ATP binding"/>
    <property type="evidence" value="ECO:0007669"/>
    <property type="project" value="UniProtKB-KW"/>
</dbReference>
<dbReference type="InterPro" id="IPR039421">
    <property type="entry name" value="Type_1_exporter"/>
</dbReference>
<dbReference type="FunCoup" id="H3D2Q9">
    <property type="interactions" value="90"/>
</dbReference>
<evidence type="ECO:0000256" key="2">
    <source>
        <dbReference type="ARBA" id="ARBA00022692"/>
    </source>
</evidence>
<dbReference type="OMA" id="ASMDRMF"/>
<dbReference type="AlphaFoldDB" id="H3D2Q9"/>
<feature type="domain" description="ABC transporter" evidence="8">
    <location>
        <begin position="472"/>
        <end position="707"/>
    </location>
</feature>
<keyword evidence="4" id="KW-0067">ATP-binding</keyword>
<dbReference type="PROSITE" id="PS50929">
    <property type="entry name" value="ABC_TM1F"/>
    <property type="match status" value="1"/>
</dbReference>
<keyword evidence="2 7" id="KW-0812">Transmembrane</keyword>
<dbReference type="SUPFAM" id="SSF90123">
    <property type="entry name" value="ABC transporter transmembrane region"/>
    <property type="match status" value="1"/>
</dbReference>
<dbReference type="InterPro" id="IPR011527">
    <property type="entry name" value="ABC1_TM_dom"/>
</dbReference>
<dbReference type="Gene3D" id="3.40.50.300">
    <property type="entry name" value="P-loop containing nucleotide triphosphate hydrolases"/>
    <property type="match status" value="1"/>
</dbReference>
<evidence type="ECO:0000313" key="10">
    <source>
        <dbReference type="Ensembl" id="ENSTNIP00000014797.1"/>
    </source>
</evidence>
<dbReference type="InterPro" id="IPR036640">
    <property type="entry name" value="ABC1_TM_sf"/>
</dbReference>
<keyword evidence="5 7" id="KW-1133">Transmembrane helix</keyword>
<dbReference type="InterPro" id="IPR027417">
    <property type="entry name" value="P-loop_NTPase"/>
</dbReference>
<dbReference type="STRING" id="99883.ENSTNIP00000014797"/>
<dbReference type="InterPro" id="IPR003593">
    <property type="entry name" value="AAA+_ATPase"/>
</dbReference>
<dbReference type="Ensembl" id="ENSTNIT00000014998.1">
    <property type="protein sequence ID" value="ENSTNIP00000014797.1"/>
    <property type="gene ID" value="ENSTNIG00000011842.1"/>
</dbReference>
<dbReference type="GO" id="GO:0016887">
    <property type="term" value="F:ATP hydrolysis activity"/>
    <property type="evidence" value="ECO:0007669"/>
    <property type="project" value="InterPro"/>
</dbReference>
<dbReference type="PROSITE" id="PS50893">
    <property type="entry name" value="ABC_TRANSPORTER_2"/>
    <property type="match status" value="1"/>
</dbReference>
<reference evidence="10" key="3">
    <citation type="submission" date="2025-09" db="UniProtKB">
        <authorList>
            <consortium name="Ensembl"/>
        </authorList>
    </citation>
    <scope>IDENTIFICATION</scope>
</reference>
<dbReference type="PANTHER" id="PTHR43394:SF14">
    <property type="entry name" value="TRANSPORTER 2, ATP BINDING CASSETTE SUBFAMILY B"/>
    <property type="match status" value="1"/>
</dbReference>
<feature type="transmembrane region" description="Helical" evidence="7">
    <location>
        <begin position="284"/>
        <end position="309"/>
    </location>
</feature>
<dbReference type="Pfam" id="PF00664">
    <property type="entry name" value="ABC_membrane"/>
    <property type="match status" value="1"/>
</dbReference>
<dbReference type="InterPro" id="IPR003439">
    <property type="entry name" value="ABC_transporter-like_ATP-bd"/>
</dbReference>
<evidence type="ECO:0000313" key="11">
    <source>
        <dbReference type="Proteomes" id="UP000007303"/>
    </source>
</evidence>